<dbReference type="Proteomes" id="UP001156627">
    <property type="component" value="Unassembled WGS sequence"/>
</dbReference>
<dbReference type="EMBL" id="BSOA01000015">
    <property type="protein sequence ID" value="GLQ88323.1"/>
    <property type="molecule type" value="Genomic_DNA"/>
</dbReference>
<protein>
    <submittedName>
        <fullName evidence="2">Uncharacterized protein</fullName>
    </submittedName>
</protein>
<keyword evidence="1" id="KW-1133">Transmembrane helix</keyword>
<gene>
    <name evidence="2" type="ORF">GCM10007898_18920</name>
</gene>
<name>A0ABQ5X9N4_9GAMM</name>
<keyword evidence="1" id="KW-0812">Transmembrane</keyword>
<keyword evidence="1" id="KW-0472">Membrane</keyword>
<keyword evidence="3" id="KW-1185">Reference proteome</keyword>
<proteinExistence type="predicted"/>
<organism evidence="2 3">
    <name type="scientific">Dyella flagellata</name>
    <dbReference type="NCBI Taxonomy" id="1867833"/>
    <lineage>
        <taxon>Bacteria</taxon>
        <taxon>Pseudomonadati</taxon>
        <taxon>Pseudomonadota</taxon>
        <taxon>Gammaproteobacteria</taxon>
        <taxon>Lysobacterales</taxon>
        <taxon>Rhodanobacteraceae</taxon>
        <taxon>Dyella</taxon>
    </lineage>
</organism>
<evidence type="ECO:0000313" key="2">
    <source>
        <dbReference type="EMBL" id="GLQ88323.1"/>
    </source>
</evidence>
<accession>A0ABQ5X9N4</accession>
<reference evidence="3" key="1">
    <citation type="journal article" date="2019" name="Int. J. Syst. Evol. Microbiol.">
        <title>The Global Catalogue of Microorganisms (GCM) 10K type strain sequencing project: providing services to taxonomists for standard genome sequencing and annotation.</title>
        <authorList>
            <consortium name="The Broad Institute Genomics Platform"/>
            <consortium name="The Broad Institute Genome Sequencing Center for Infectious Disease"/>
            <person name="Wu L."/>
            <person name="Ma J."/>
        </authorList>
    </citation>
    <scope>NUCLEOTIDE SEQUENCE [LARGE SCALE GENOMIC DNA]</scope>
    <source>
        <strain evidence="3">NBRC 111981</strain>
    </source>
</reference>
<comment type="caution">
    <text evidence="2">The sequence shown here is derived from an EMBL/GenBank/DDBJ whole genome shotgun (WGS) entry which is preliminary data.</text>
</comment>
<evidence type="ECO:0000313" key="3">
    <source>
        <dbReference type="Proteomes" id="UP001156627"/>
    </source>
</evidence>
<feature type="transmembrane region" description="Helical" evidence="1">
    <location>
        <begin position="95"/>
        <end position="114"/>
    </location>
</feature>
<sequence length="117" mass="12537">MPEGGVVKNESDEAPKPLDKLWGTINDGLILVAVLGVFVLILIAQISGGGHTPPPKLAFALLGIMLASWVGRGVYSGQINVRGTMLSRARNPVLFWLIVIPFGCFSLACFFYLLGSH</sequence>
<feature type="transmembrane region" description="Helical" evidence="1">
    <location>
        <begin position="28"/>
        <end position="45"/>
    </location>
</feature>
<feature type="transmembrane region" description="Helical" evidence="1">
    <location>
        <begin position="57"/>
        <end position="75"/>
    </location>
</feature>
<evidence type="ECO:0000256" key="1">
    <source>
        <dbReference type="SAM" id="Phobius"/>
    </source>
</evidence>